<evidence type="ECO:0000259" key="8">
    <source>
        <dbReference type="Pfam" id="PF20684"/>
    </source>
</evidence>
<comment type="similarity">
    <text evidence="5">Belongs to the SAT4 family.</text>
</comment>
<feature type="transmembrane region" description="Helical" evidence="7">
    <location>
        <begin position="171"/>
        <end position="196"/>
    </location>
</feature>
<feature type="transmembrane region" description="Helical" evidence="7">
    <location>
        <begin position="20"/>
        <end position="40"/>
    </location>
</feature>
<proteinExistence type="inferred from homology"/>
<dbReference type="Pfam" id="PF20684">
    <property type="entry name" value="Fung_rhodopsin"/>
    <property type="match status" value="1"/>
</dbReference>
<keyword evidence="4 7" id="KW-0472">Membrane</keyword>
<gene>
    <name evidence="9" type="ORF">BO71DRAFT_479898</name>
</gene>
<feature type="transmembrane region" description="Helical" evidence="7">
    <location>
        <begin position="95"/>
        <end position="117"/>
    </location>
</feature>
<dbReference type="InterPro" id="IPR052337">
    <property type="entry name" value="SAT4-like"/>
</dbReference>
<feature type="transmembrane region" description="Helical" evidence="7">
    <location>
        <begin position="52"/>
        <end position="72"/>
    </location>
</feature>
<dbReference type="PANTHER" id="PTHR33048">
    <property type="entry name" value="PTH11-LIKE INTEGRAL MEMBRANE PROTEIN (AFU_ORTHOLOGUE AFUA_5G11245)"/>
    <property type="match status" value="1"/>
</dbReference>
<keyword evidence="10" id="KW-1185">Reference proteome</keyword>
<keyword evidence="3 7" id="KW-1133">Transmembrane helix</keyword>
<organism evidence="9 10">
    <name type="scientific">Aspergillus ellipticus CBS 707.79</name>
    <dbReference type="NCBI Taxonomy" id="1448320"/>
    <lineage>
        <taxon>Eukaryota</taxon>
        <taxon>Fungi</taxon>
        <taxon>Dikarya</taxon>
        <taxon>Ascomycota</taxon>
        <taxon>Pezizomycotina</taxon>
        <taxon>Eurotiomycetes</taxon>
        <taxon>Eurotiomycetidae</taxon>
        <taxon>Eurotiales</taxon>
        <taxon>Aspergillaceae</taxon>
        <taxon>Aspergillus</taxon>
        <taxon>Aspergillus subgen. Circumdati</taxon>
    </lineage>
</organism>
<evidence type="ECO:0000256" key="6">
    <source>
        <dbReference type="SAM" id="MobiDB-lite"/>
    </source>
</evidence>
<name>A0A319DN31_9EURO</name>
<evidence type="ECO:0000256" key="3">
    <source>
        <dbReference type="ARBA" id="ARBA00022989"/>
    </source>
</evidence>
<dbReference type="AlphaFoldDB" id="A0A319DN31"/>
<evidence type="ECO:0000256" key="4">
    <source>
        <dbReference type="ARBA" id="ARBA00023136"/>
    </source>
</evidence>
<feature type="domain" description="Rhodopsin" evidence="8">
    <location>
        <begin position="35"/>
        <end position="268"/>
    </location>
</feature>
<dbReference type="VEuPathDB" id="FungiDB:BO71DRAFT_479898"/>
<feature type="compositionally biased region" description="Basic and acidic residues" evidence="6">
    <location>
        <begin position="295"/>
        <end position="307"/>
    </location>
</feature>
<evidence type="ECO:0000256" key="2">
    <source>
        <dbReference type="ARBA" id="ARBA00022692"/>
    </source>
</evidence>
<feature type="region of interest" description="Disordered" evidence="6">
    <location>
        <begin position="292"/>
        <end position="343"/>
    </location>
</feature>
<sequence length="343" mass="38527">MASINATPVDYWKYESGGLALTISMMVIASLSVILRFIAVAKKKRSYGADDLMVMASLLSFYGFTIVATWAMKQGGVRLPFQILPPAIATSSLKAYYILPIFSVPAISFAKLSILCLYHRIFISRRFRVWVLIVGLSVVLWMVGCLVANLLHCIPPEALWDSSKKARCIDFILFFKIIEPINCFQDFVIALMPIGVVKRLHLDLKQRVSLCFIFVLGGLVAVISLIRIVLIASPEAPAERIYTSNEWLTAQLCVTIVCTNLLTYRPLLPQRFVPHRVSAWFSRHLAIKSKSNNRRSTDYDLARDPGSRPRRQNSLRSKRSDDTSNPLCADVPTSKQLQSSRLG</sequence>
<comment type="subcellular location">
    <subcellularLocation>
        <location evidence="1">Membrane</location>
        <topology evidence="1">Multi-pass membrane protein</topology>
    </subcellularLocation>
</comment>
<accession>A0A319DN31</accession>
<dbReference type="OrthoDB" id="10017208at2759"/>
<evidence type="ECO:0000256" key="7">
    <source>
        <dbReference type="SAM" id="Phobius"/>
    </source>
</evidence>
<evidence type="ECO:0000313" key="10">
    <source>
        <dbReference type="Proteomes" id="UP000247810"/>
    </source>
</evidence>
<keyword evidence="2 7" id="KW-0812">Transmembrane</keyword>
<evidence type="ECO:0000313" key="9">
    <source>
        <dbReference type="EMBL" id="PYH98981.1"/>
    </source>
</evidence>
<feature type="transmembrane region" description="Helical" evidence="7">
    <location>
        <begin position="247"/>
        <end position="268"/>
    </location>
</feature>
<feature type="compositionally biased region" description="Basic residues" evidence="6">
    <location>
        <begin position="308"/>
        <end position="317"/>
    </location>
</feature>
<dbReference type="InterPro" id="IPR049326">
    <property type="entry name" value="Rhodopsin_dom_fungi"/>
</dbReference>
<evidence type="ECO:0000256" key="1">
    <source>
        <dbReference type="ARBA" id="ARBA00004141"/>
    </source>
</evidence>
<feature type="transmembrane region" description="Helical" evidence="7">
    <location>
        <begin position="208"/>
        <end position="232"/>
    </location>
</feature>
<feature type="compositionally biased region" description="Polar residues" evidence="6">
    <location>
        <begin position="333"/>
        <end position="343"/>
    </location>
</feature>
<evidence type="ECO:0000256" key="5">
    <source>
        <dbReference type="ARBA" id="ARBA00038359"/>
    </source>
</evidence>
<dbReference type="PANTHER" id="PTHR33048:SF168">
    <property type="match status" value="1"/>
</dbReference>
<dbReference type="Proteomes" id="UP000247810">
    <property type="component" value="Unassembled WGS sequence"/>
</dbReference>
<reference evidence="9 10" key="1">
    <citation type="submission" date="2018-02" db="EMBL/GenBank/DDBJ databases">
        <title>The genomes of Aspergillus section Nigri reveals drivers in fungal speciation.</title>
        <authorList>
            <consortium name="DOE Joint Genome Institute"/>
            <person name="Vesth T.C."/>
            <person name="Nybo J."/>
            <person name="Theobald S."/>
            <person name="Brandl J."/>
            <person name="Frisvad J.C."/>
            <person name="Nielsen K.F."/>
            <person name="Lyhne E.K."/>
            <person name="Kogle M.E."/>
            <person name="Kuo A."/>
            <person name="Riley R."/>
            <person name="Clum A."/>
            <person name="Nolan M."/>
            <person name="Lipzen A."/>
            <person name="Salamov A."/>
            <person name="Henrissat B."/>
            <person name="Wiebenga A."/>
            <person name="De vries R.P."/>
            <person name="Grigoriev I.V."/>
            <person name="Mortensen U.H."/>
            <person name="Andersen M.R."/>
            <person name="Baker S.E."/>
        </authorList>
    </citation>
    <scope>NUCLEOTIDE SEQUENCE [LARGE SCALE GENOMIC DNA]</scope>
    <source>
        <strain evidence="9 10">CBS 707.79</strain>
    </source>
</reference>
<feature type="transmembrane region" description="Helical" evidence="7">
    <location>
        <begin position="129"/>
        <end position="151"/>
    </location>
</feature>
<protein>
    <recommendedName>
        <fullName evidence="8">Rhodopsin domain-containing protein</fullName>
    </recommendedName>
</protein>
<dbReference type="GO" id="GO:0016020">
    <property type="term" value="C:membrane"/>
    <property type="evidence" value="ECO:0007669"/>
    <property type="project" value="UniProtKB-SubCell"/>
</dbReference>
<dbReference type="EMBL" id="KZ825806">
    <property type="protein sequence ID" value="PYH98981.1"/>
    <property type="molecule type" value="Genomic_DNA"/>
</dbReference>